<keyword evidence="2" id="KW-0418">Kinase</keyword>
<feature type="domain" description="GHMP kinase C-terminal" evidence="3">
    <location>
        <begin position="111"/>
        <end position="187"/>
    </location>
</feature>
<organism evidence="4 5">
    <name type="scientific">Dictyobacter kobayashii</name>
    <dbReference type="NCBI Taxonomy" id="2014872"/>
    <lineage>
        <taxon>Bacteria</taxon>
        <taxon>Bacillati</taxon>
        <taxon>Chloroflexota</taxon>
        <taxon>Ktedonobacteria</taxon>
        <taxon>Ktedonobacterales</taxon>
        <taxon>Dictyobacteraceae</taxon>
        <taxon>Dictyobacter</taxon>
    </lineage>
</organism>
<sequence>MTKYQIAEIASFIEIDKMKLPIGKQDQYAAAFGGLNKFTFTDKGVTVESLKIDPDVMNTLEKRLMLFFMGNSRESSSILKHQQKSIQNHDSKTIHALNNIKAIAENMQCCLEHGNLDEFALLMHHSWQEKRCLAPGLSTPFIDKCYNLALHNGALGGKINGAGGGGFLMLYSHEEAQNDITHNLEEYGLKRMNFRFDNQGATVLLNVTNFNNLKIDTYSATS</sequence>
<dbReference type="InterPro" id="IPR020568">
    <property type="entry name" value="Ribosomal_Su5_D2-typ_SF"/>
</dbReference>
<dbReference type="GO" id="GO:0005524">
    <property type="term" value="F:ATP binding"/>
    <property type="evidence" value="ECO:0007669"/>
    <property type="project" value="InterPro"/>
</dbReference>
<dbReference type="InterPro" id="IPR013750">
    <property type="entry name" value="GHMP_kinase_C_dom"/>
</dbReference>
<evidence type="ECO:0000313" key="4">
    <source>
        <dbReference type="EMBL" id="GCE16723.1"/>
    </source>
</evidence>
<dbReference type="GO" id="GO:0042352">
    <property type="term" value="P:GDP-L-fucose salvage"/>
    <property type="evidence" value="ECO:0007669"/>
    <property type="project" value="TreeGrafter"/>
</dbReference>
<dbReference type="SUPFAM" id="SSF54211">
    <property type="entry name" value="Ribosomal protein S5 domain 2-like"/>
    <property type="match status" value="1"/>
</dbReference>
<comment type="caution">
    <text evidence="4">The sequence shown here is derived from an EMBL/GenBank/DDBJ whole genome shotgun (WGS) entry which is preliminary data.</text>
</comment>
<dbReference type="AlphaFoldDB" id="A0A402AC99"/>
<gene>
    <name evidence="4" type="ORF">KDK_05230</name>
</gene>
<evidence type="ECO:0000259" key="3">
    <source>
        <dbReference type="Pfam" id="PF08544"/>
    </source>
</evidence>
<dbReference type="GO" id="GO:0050201">
    <property type="term" value="F:fucokinase activity"/>
    <property type="evidence" value="ECO:0007669"/>
    <property type="project" value="TreeGrafter"/>
</dbReference>
<dbReference type="Proteomes" id="UP000287188">
    <property type="component" value="Unassembled WGS sequence"/>
</dbReference>
<dbReference type="Gene3D" id="3.30.230.120">
    <property type="match status" value="1"/>
</dbReference>
<accession>A0A402AC99</accession>
<dbReference type="SUPFAM" id="SSF55060">
    <property type="entry name" value="GHMP Kinase, C-terminal domain"/>
    <property type="match status" value="1"/>
</dbReference>
<reference evidence="5" key="1">
    <citation type="submission" date="2018-12" db="EMBL/GenBank/DDBJ databases">
        <title>Tengunoibacter tsumagoiensis gen. nov., sp. nov., Dictyobacter kobayashii sp. nov., D. alpinus sp. nov., and D. joshuensis sp. nov. and description of Dictyobacteraceae fam. nov. within the order Ktedonobacterales isolated from Tengu-no-mugimeshi.</title>
        <authorList>
            <person name="Wang C.M."/>
            <person name="Zheng Y."/>
            <person name="Sakai Y."/>
            <person name="Toyoda A."/>
            <person name="Minakuchi Y."/>
            <person name="Abe K."/>
            <person name="Yokota A."/>
            <person name="Yabe S."/>
        </authorList>
    </citation>
    <scope>NUCLEOTIDE SEQUENCE [LARGE SCALE GENOMIC DNA]</scope>
    <source>
        <strain evidence="5">Uno11</strain>
    </source>
</reference>
<dbReference type="InterPro" id="IPR036554">
    <property type="entry name" value="GHMP_kinase_C_sf"/>
</dbReference>
<dbReference type="InterPro" id="IPR052203">
    <property type="entry name" value="GHMP_Kinase-Related"/>
</dbReference>
<dbReference type="InterPro" id="IPR001174">
    <property type="entry name" value="HddA/FKP"/>
</dbReference>
<evidence type="ECO:0000256" key="2">
    <source>
        <dbReference type="ARBA" id="ARBA00022777"/>
    </source>
</evidence>
<dbReference type="PRINTS" id="PR00960">
    <property type="entry name" value="LMBPPROTEIN"/>
</dbReference>
<dbReference type="OrthoDB" id="9812992at2"/>
<name>A0A402AC99_9CHLR</name>
<dbReference type="EMBL" id="BIFS01000001">
    <property type="protein sequence ID" value="GCE16723.1"/>
    <property type="molecule type" value="Genomic_DNA"/>
</dbReference>
<proteinExistence type="predicted"/>
<protein>
    <recommendedName>
        <fullName evidence="3">GHMP kinase C-terminal domain-containing protein</fullName>
    </recommendedName>
</protein>
<keyword evidence="1" id="KW-0808">Transferase</keyword>
<dbReference type="Pfam" id="PF08544">
    <property type="entry name" value="GHMP_kinases_C"/>
    <property type="match status" value="1"/>
</dbReference>
<dbReference type="PANTHER" id="PTHR32463">
    <property type="entry name" value="L-FUCOSE KINASE"/>
    <property type="match status" value="1"/>
</dbReference>
<keyword evidence="5" id="KW-1185">Reference proteome</keyword>
<evidence type="ECO:0000256" key="1">
    <source>
        <dbReference type="ARBA" id="ARBA00022679"/>
    </source>
</evidence>
<dbReference type="PANTHER" id="PTHR32463:SF0">
    <property type="entry name" value="L-FUCOSE KINASE"/>
    <property type="match status" value="1"/>
</dbReference>
<evidence type="ECO:0000313" key="5">
    <source>
        <dbReference type="Proteomes" id="UP000287188"/>
    </source>
</evidence>